<evidence type="ECO:0000313" key="2">
    <source>
        <dbReference type="Proteomes" id="UP000028487"/>
    </source>
</evidence>
<organism evidence="1 2">
    <name type="scientific">Xenorhabdus bovienii str. feltiae Moldova</name>
    <dbReference type="NCBI Taxonomy" id="1398200"/>
    <lineage>
        <taxon>Bacteria</taxon>
        <taxon>Pseudomonadati</taxon>
        <taxon>Pseudomonadota</taxon>
        <taxon>Gammaproteobacteria</taxon>
        <taxon>Enterobacterales</taxon>
        <taxon>Morganellaceae</taxon>
        <taxon>Xenorhabdus</taxon>
    </lineage>
</organism>
<dbReference type="HOGENOM" id="CLU_3278874_0_0_6"/>
<gene>
    <name evidence="1" type="ORF">XBFM1_520083</name>
</gene>
<accession>A0A077NZJ2</accession>
<evidence type="ECO:0000313" key="1">
    <source>
        <dbReference type="EMBL" id="CDH03061.1"/>
    </source>
</evidence>
<dbReference type="AlphaFoldDB" id="A0A077NZJ2"/>
<sequence>MGFMVLFLDFMSMKENTHPIPGRCFGFPGQALKKSVNSLMG</sequence>
<comment type="caution">
    <text evidence="1">The sequence shown here is derived from an EMBL/GenBank/DDBJ whole genome shotgun (WGS) entry which is preliminary data.</text>
</comment>
<protein>
    <submittedName>
        <fullName evidence="1">Uncharacterized protein</fullName>
    </submittedName>
</protein>
<name>A0A077NZJ2_XENBV</name>
<dbReference type="Proteomes" id="UP000028487">
    <property type="component" value="Unassembled WGS sequence"/>
</dbReference>
<proteinExistence type="predicted"/>
<reference evidence="1" key="1">
    <citation type="submission" date="2013-07" db="EMBL/GenBank/DDBJ databases">
        <title>Sub-species coevolution in mutualistic symbiosis.</title>
        <authorList>
            <person name="Murfin K."/>
            <person name="Klassen J."/>
            <person name="Lee M."/>
            <person name="Forst S."/>
            <person name="Stock P."/>
            <person name="Goodrich-Blair H."/>
        </authorList>
    </citation>
    <scope>NUCLEOTIDE SEQUENCE [LARGE SCALE GENOMIC DNA]</scope>
    <source>
        <strain evidence="1">Feltiae Moldova</strain>
    </source>
</reference>
<dbReference type="EMBL" id="CBSV010000224">
    <property type="protein sequence ID" value="CDH03061.1"/>
    <property type="molecule type" value="Genomic_DNA"/>
</dbReference>